<dbReference type="EMBL" id="JAYFUL010000002">
    <property type="protein sequence ID" value="MEA5256586.1"/>
    <property type="molecule type" value="Genomic_DNA"/>
</dbReference>
<organism evidence="1 2">
    <name type="scientific">Arcicella aquatica</name>
    <dbReference type="NCBI Taxonomy" id="217141"/>
    <lineage>
        <taxon>Bacteria</taxon>
        <taxon>Pseudomonadati</taxon>
        <taxon>Bacteroidota</taxon>
        <taxon>Cytophagia</taxon>
        <taxon>Cytophagales</taxon>
        <taxon>Flectobacillaceae</taxon>
        <taxon>Arcicella</taxon>
    </lineage>
</organism>
<keyword evidence="2" id="KW-1185">Reference proteome</keyword>
<evidence type="ECO:0000313" key="2">
    <source>
        <dbReference type="Proteomes" id="UP001304671"/>
    </source>
</evidence>
<protein>
    <submittedName>
        <fullName evidence="1">Uncharacterized protein</fullName>
    </submittedName>
</protein>
<reference evidence="1 2" key="1">
    <citation type="submission" date="2023-12" db="EMBL/GenBank/DDBJ databases">
        <title>Novel species of the genus Arcicella isolated from rivers.</title>
        <authorList>
            <person name="Lu H."/>
        </authorList>
    </citation>
    <scope>NUCLEOTIDE SEQUENCE [LARGE SCALE GENOMIC DNA]</scope>
    <source>
        <strain evidence="1 2">LMG 21963</strain>
    </source>
</reference>
<comment type="caution">
    <text evidence="1">The sequence shown here is derived from an EMBL/GenBank/DDBJ whole genome shotgun (WGS) entry which is preliminary data.</text>
</comment>
<sequence>MTLFGLVAEGPSDHAVLENILIGLFEDDISDEITPLQPIRDATNEDEIKKFGGWYKVFEYCRSQDFRDAFQRIRYFVVQIDTDVSEQVHFDVKQTNEEGRKLLPEELVEKVIDKFKLSIIEAFGQEFFDKIISRIVFAISVDEIECWLLPLYYTDKIKEAINNCDYRLHQKAGKFEKNYNDYDKVSKDYRKNKVLMKVYKSNPSLKIFIESVLEKKITP</sequence>
<dbReference type="RefSeq" id="WP_323246389.1">
    <property type="nucleotide sequence ID" value="NZ_JAYFUL010000002.1"/>
</dbReference>
<dbReference type="Proteomes" id="UP001304671">
    <property type="component" value="Unassembled WGS sequence"/>
</dbReference>
<accession>A0ABU5QHQ4</accession>
<proteinExistence type="predicted"/>
<evidence type="ECO:0000313" key="1">
    <source>
        <dbReference type="EMBL" id="MEA5256586.1"/>
    </source>
</evidence>
<gene>
    <name evidence="1" type="ORF">VB264_02250</name>
</gene>
<name>A0ABU5QHQ4_9BACT</name>